<dbReference type="Gene3D" id="3.40.50.300">
    <property type="entry name" value="P-loop containing nucleotide triphosphate hydrolases"/>
    <property type="match status" value="1"/>
</dbReference>
<dbReference type="KEGG" id="mequ:KFV11_01560"/>
<gene>
    <name evidence="12" type="ORF">KFV11_01560</name>
</gene>
<dbReference type="EMBL" id="CP073809">
    <property type="protein sequence ID" value="UTH14086.1"/>
    <property type="molecule type" value="Genomic_DNA"/>
</dbReference>
<evidence type="ECO:0000256" key="2">
    <source>
        <dbReference type="ARBA" id="ARBA00011131"/>
    </source>
</evidence>
<evidence type="ECO:0000256" key="9">
    <source>
        <dbReference type="ARBA" id="ARBA00024432"/>
    </source>
</evidence>
<dbReference type="AlphaFoldDB" id="A0A9Q9BR02"/>
<dbReference type="PROSITE" id="PS00211">
    <property type="entry name" value="ABC_TRANSPORTER_1"/>
    <property type="match status" value="1"/>
</dbReference>
<evidence type="ECO:0000256" key="6">
    <source>
        <dbReference type="ARBA" id="ARBA00022840"/>
    </source>
</evidence>
<feature type="domain" description="ABC transporter" evidence="11">
    <location>
        <begin position="3"/>
        <end position="222"/>
    </location>
</feature>
<comment type="function">
    <text evidence="10">Part of the ABC transporter complex hrt involved in hemin import. Responsible for energy coupling to the transport system.</text>
</comment>
<reference evidence="12" key="1">
    <citation type="submission" date="2021-04" db="EMBL/GenBank/DDBJ databases">
        <title>Complete Genome Sequences of Macrococcus spp. from dog and cattle.</title>
        <authorList>
            <person name="Schwendener S."/>
            <person name="Perreten V."/>
        </authorList>
    </citation>
    <scope>NUCLEOTIDE SEQUENCE</scope>
    <source>
        <strain evidence="12">Epi0143-OL</strain>
    </source>
</reference>
<keyword evidence="3" id="KW-0813">Transport</keyword>
<evidence type="ECO:0000259" key="11">
    <source>
        <dbReference type="PROSITE" id="PS50893"/>
    </source>
</evidence>
<evidence type="ECO:0000256" key="7">
    <source>
        <dbReference type="ARBA" id="ARBA00023136"/>
    </source>
</evidence>
<dbReference type="CDD" id="cd03255">
    <property type="entry name" value="ABC_MJ0796_LolCDE_FtsE"/>
    <property type="match status" value="1"/>
</dbReference>
<evidence type="ECO:0000256" key="5">
    <source>
        <dbReference type="ARBA" id="ARBA00022741"/>
    </source>
</evidence>
<evidence type="ECO:0000256" key="8">
    <source>
        <dbReference type="ARBA" id="ARBA00024359"/>
    </source>
</evidence>
<evidence type="ECO:0000256" key="1">
    <source>
        <dbReference type="ARBA" id="ARBA00004202"/>
    </source>
</evidence>
<dbReference type="InterPro" id="IPR017871">
    <property type="entry name" value="ABC_transporter-like_CS"/>
</dbReference>
<dbReference type="GO" id="GO:0005524">
    <property type="term" value="F:ATP binding"/>
    <property type="evidence" value="ECO:0007669"/>
    <property type="project" value="UniProtKB-KW"/>
</dbReference>
<comment type="subunit">
    <text evidence="2">The complex is composed of two ATP-binding proteins (HrtA), two transmembrane proteins (HrtB) and a solute-binding protein.</text>
</comment>
<evidence type="ECO:0000256" key="10">
    <source>
        <dbReference type="ARBA" id="ARBA00024721"/>
    </source>
</evidence>
<dbReference type="InterPro" id="IPR017911">
    <property type="entry name" value="MacB-like_ATP-bd"/>
</dbReference>
<dbReference type="InterPro" id="IPR027417">
    <property type="entry name" value="P-loop_NTPase"/>
</dbReference>
<dbReference type="GO" id="GO:0005886">
    <property type="term" value="C:plasma membrane"/>
    <property type="evidence" value="ECO:0007669"/>
    <property type="project" value="UniProtKB-SubCell"/>
</dbReference>
<keyword evidence="6 12" id="KW-0067">ATP-binding</keyword>
<protein>
    <recommendedName>
        <fullName evidence="9">Putative hemin import ATP-binding protein HrtA</fullName>
    </recommendedName>
</protein>
<keyword evidence="7" id="KW-0472">Membrane</keyword>
<comment type="similarity">
    <text evidence="8">Belongs to the ABC transporter superfamily. HrtA family.</text>
</comment>
<evidence type="ECO:0000313" key="13">
    <source>
        <dbReference type="Proteomes" id="UP001057381"/>
    </source>
</evidence>
<dbReference type="PANTHER" id="PTHR24220">
    <property type="entry name" value="IMPORT ATP-BINDING PROTEIN"/>
    <property type="match status" value="1"/>
</dbReference>
<keyword evidence="5" id="KW-0547">Nucleotide-binding</keyword>
<keyword evidence="4" id="KW-1003">Cell membrane</keyword>
<dbReference type="PANTHER" id="PTHR24220:SF666">
    <property type="entry name" value="HEMIN IMPORT ATP-BINDING PROTEIN HRTA-RELATED"/>
    <property type="match status" value="1"/>
</dbReference>
<dbReference type="InterPro" id="IPR003593">
    <property type="entry name" value="AAA+_ATPase"/>
</dbReference>
<dbReference type="Pfam" id="PF00005">
    <property type="entry name" value="ABC_tran"/>
    <property type="match status" value="1"/>
</dbReference>
<dbReference type="RefSeq" id="WP_254250156.1">
    <property type="nucleotide sequence ID" value="NZ_CP073809.1"/>
</dbReference>
<evidence type="ECO:0000313" key="12">
    <source>
        <dbReference type="EMBL" id="UTH14086.1"/>
    </source>
</evidence>
<dbReference type="PROSITE" id="PS50893">
    <property type="entry name" value="ABC_TRANSPORTER_2"/>
    <property type="match status" value="1"/>
</dbReference>
<organism evidence="12 13">
    <name type="scientific">Macrococcus equipercicus</name>
    <dbReference type="NCBI Taxonomy" id="69967"/>
    <lineage>
        <taxon>Bacteria</taxon>
        <taxon>Bacillati</taxon>
        <taxon>Bacillota</taxon>
        <taxon>Bacilli</taxon>
        <taxon>Bacillales</taxon>
        <taxon>Staphylococcaceae</taxon>
        <taxon>Macrococcus</taxon>
    </lineage>
</organism>
<dbReference type="InterPro" id="IPR003439">
    <property type="entry name" value="ABC_transporter-like_ATP-bd"/>
</dbReference>
<dbReference type="GO" id="GO:0022857">
    <property type="term" value="F:transmembrane transporter activity"/>
    <property type="evidence" value="ECO:0007669"/>
    <property type="project" value="TreeGrafter"/>
</dbReference>
<comment type="subcellular location">
    <subcellularLocation>
        <location evidence="1">Cell membrane</location>
        <topology evidence="1">Peripheral membrane protein</topology>
    </subcellularLocation>
</comment>
<evidence type="ECO:0000256" key="3">
    <source>
        <dbReference type="ARBA" id="ARBA00022448"/>
    </source>
</evidence>
<accession>A0A9Q9BR02</accession>
<dbReference type="SMART" id="SM00382">
    <property type="entry name" value="AAA"/>
    <property type="match status" value="1"/>
</dbReference>
<proteinExistence type="inferred from homology"/>
<dbReference type="SUPFAM" id="SSF52540">
    <property type="entry name" value="P-loop containing nucleoside triphosphate hydrolases"/>
    <property type="match status" value="1"/>
</dbReference>
<dbReference type="Proteomes" id="UP001057381">
    <property type="component" value="Chromosome"/>
</dbReference>
<evidence type="ECO:0000256" key="4">
    <source>
        <dbReference type="ARBA" id="ARBA00022475"/>
    </source>
</evidence>
<name>A0A9Q9BR02_9STAP</name>
<dbReference type="InterPro" id="IPR015854">
    <property type="entry name" value="ABC_transpr_LolD-like"/>
</dbReference>
<dbReference type="GO" id="GO:0016887">
    <property type="term" value="F:ATP hydrolysis activity"/>
    <property type="evidence" value="ECO:0007669"/>
    <property type="project" value="InterPro"/>
</dbReference>
<sequence>MVLTLTEVNKSFGKDQTYIEALKPVDFNINAGEMAAVIGPSGSGKSTFLTIAGLLQQPTNGKVIINNQDVSKLSERQRAKIRLKHIGFILQSSNLVPFLKVKDQFKLLAQVNKNHIQPADFKAQVETLGLTAVMNQFPAELSGGQRQRVAILKAIYTNPSLILADEPTASLDSARAYEVIEMIQRIVKETNKAAIIVTHDNRLLDYFDKVYVMEDGNLTLQD</sequence>